<sequence length="39" mass="4035">MNRPQTAPGPQPAVPTTPARKPGTLTGLLVTILIAVVTR</sequence>
<name>A0AAC9PR92_9PSEU</name>
<accession>A0AAC9PR92</accession>
<dbReference type="EMBL" id="CP016076">
    <property type="protein sequence ID" value="APU13596.1"/>
    <property type="molecule type" value="Genomic_DNA"/>
</dbReference>
<organism evidence="2 3">
    <name type="scientific">Actinoalloteichus fjordicus</name>
    <dbReference type="NCBI Taxonomy" id="1612552"/>
    <lineage>
        <taxon>Bacteria</taxon>
        <taxon>Bacillati</taxon>
        <taxon>Actinomycetota</taxon>
        <taxon>Actinomycetes</taxon>
        <taxon>Pseudonocardiales</taxon>
        <taxon>Pseudonocardiaceae</taxon>
        <taxon>Actinoalloteichus</taxon>
    </lineage>
</organism>
<evidence type="ECO:0000313" key="2">
    <source>
        <dbReference type="EMBL" id="APU13596.1"/>
    </source>
</evidence>
<dbReference type="AlphaFoldDB" id="A0AAC9PR92"/>
<proteinExistence type="predicted"/>
<keyword evidence="3" id="KW-1185">Reference proteome</keyword>
<protein>
    <submittedName>
        <fullName evidence="2">Uncharacterized protein</fullName>
    </submittedName>
</protein>
<reference evidence="3" key="1">
    <citation type="submission" date="2016-06" db="EMBL/GenBank/DDBJ databases">
        <title>Complete genome sequence of Actinoalloteichus fjordicus DSM 46855 (=ADI127-17), type strain of the new species Actinoalloteichus fjordicus.</title>
        <authorList>
            <person name="Ruckert C."/>
            <person name="Nouioui I."/>
            <person name="Willmese J."/>
            <person name="van Wezel G."/>
            <person name="Klenk H.-P."/>
            <person name="Kalinowski J."/>
            <person name="Zotchev S.B."/>
        </authorList>
    </citation>
    <scope>NUCLEOTIDE SEQUENCE [LARGE SCALE GENOMIC DNA]</scope>
    <source>
        <strain evidence="3">ADI127-7</strain>
    </source>
</reference>
<evidence type="ECO:0000313" key="3">
    <source>
        <dbReference type="Proteomes" id="UP000185511"/>
    </source>
</evidence>
<feature type="region of interest" description="Disordered" evidence="1">
    <location>
        <begin position="1"/>
        <end position="22"/>
    </location>
</feature>
<dbReference type="Proteomes" id="UP000185511">
    <property type="component" value="Chromosome"/>
</dbReference>
<evidence type="ECO:0000256" key="1">
    <source>
        <dbReference type="SAM" id="MobiDB-lite"/>
    </source>
</evidence>
<gene>
    <name evidence="2" type="ORF">UA74_07635</name>
</gene>
<dbReference type="KEGG" id="acad:UA74_07635"/>